<sequence length="47" mass="5122">MVPTKILPDNTLLEQTFGYIAIAFLVQSVRAIIAVASSVKTLTDDRT</sequence>
<evidence type="ECO:0000313" key="3">
    <source>
        <dbReference type="Proteomes" id="UP000662314"/>
    </source>
</evidence>
<organism evidence="2 3">
    <name type="scientific">Dendronalium phyllosphericum CENA369</name>
    <dbReference type="NCBI Taxonomy" id="1725256"/>
    <lineage>
        <taxon>Bacteria</taxon>
        <taxon>Bacillati</taxon>
        <taxon>Cyanobacteriota</taxon>
        <taxon>Cyanophyceae</taxon>
        <taxon>Nostocales</taxon>
        <taxon>Nostocaceae</taxon>
        <taxon>Dendronalium</taxon>
        <taxon>Dendronalium phyllosphericum</taxon>
    </lineage>
</organism>
<protein>
    <submittedName>
        <fullName evidence="2">Uncharacterized protein</fullName>
    </submittedName>
</protein>
<accession>A0A8J7I0V6</accession>
<keyword evidence="1" id="KW-1133">Transmembrane helix</keyword>
<dbReference type="Proteomes" id="UP000662314">
    <property type="component" value="Unassembled WGS sequence"/>
</dbReference>
<keyword evidence="1" id="KW-0472">Membrane</keyword>
<dbReference type="AlphaFoldDB" id="A0A8J7I0V6"/>
<dbReference type="RefSeq" id="WP_225895636.1">
    <property type="nucleotide sequence ID" value="NZ_CAWPUQ010000285.1"/>
</dbReference>
<keyword evidence="1" id="KW-0812">Transmembrane</keyword>
<name>A0A8J7I0V6_9NOST</name>
<dbReference type="EMBL" id="JAECZA010000050">
    <property type="protein sequence ID" value="MBH8573959.1"/>
    <property type="molecule type" value="Genomic_DNA"/>
</dbReference>
<feature type="transmembrane region" description="Helical" evidence="1">
    <location>
        <begin position="17"/>
        <end position="39"/>
    </location>
</feature>
<keyword evidence="3" id="KW-1185">Reference proteome</keyword>
<reference evidence="2 3" key="1">
    <citation type="journal article" date="2021" name="Int. J. Syst. Evol. Microbiol.">
        <title>Amazonocrinis nigriterrae gen. nov., sp. nov., Atlanticothrix silvestris gen. nov., sp. nov. and Dendronalium phyllosphericum gen. nov., sp. nov., nostocacean cyanobacteria from Brazilian environments.</title>
        <authorList>
            <person name="Alvarenga D.O."/>
            <person name="Andreote A.P.D."/>
            <person name="Branco L.H.Z."/>
            <person name="Delbaje E."/>
            <person name="Cruz R.B."/>
            <person name="Varani A.M."/>
            <person name="Fiore M.F."/>
        </authorList>
    </citation>
    <scope>NUCLEOTIDE SEQUENCE [LARGE SCALE GENOMIC DNA]</scope>
    <source>
        <strain evidence="2 3">CENA369</strain>
    </source>
</reference>
<gene>
    <name evidence="2" type="ORF">I8752_13190</name>
</gene>
<comment type="caution">
    <text evidence="2">The sequence shown here is derived from an EMBL/GenBank/DDBJ whole genome shotgun (WGS) entry which is preliminary data.</text>
</comment>
<evidence type="ECO:0000313" key="2">
    <source>
        <dbReference type="EMBL" id="MBH8573959.1"/>
    </source>
</evidence>
<evidence type="ECO:0000256" key="1">
    <source>
        <dbReference type="SAM" id="Phobius"/>
    </source>
</evidence>
<proteinExistence type="predicted"/>